<keyword evidence="2" id="KW-0378">Hydrolase</keyword>
<dbReference type="GO" id="GO:0016403">
    <property type="term" value="F:dimethylargininase activity"/>
    <property type="evidence" value="ECO:0007669"/>
    <property type="project" value="TreeGrafter"/>
</dbReference>
<feature type="active site" description="Nucleophile" evidence="3">
    <location>
        <position position="257"/>
    </location>
</feature>
<evidence type="ECO:0000256" key="3">
    <source>
        <dbReference type="PIRSR" id="PIRSR633199-1"/>
    </source>
</evidence>
<dbReference type="SUPFAM" id="SSF55909">
    <property type="entry name" value="Pentein"/>
    <property type="match status" value="1"/>
</dbReference>
<dbReference type="GO" id="GO:0006525">
    <property type="term" value="P:arginine metabolic process"/>
    <property type="evidence" value="ECO:0007669"/>
    <property type="project" value="TreeGrafter"/>
</dbReference>
<feature type="active site" description="Proton donor" evidence="3">
    <location>
        <position position="165"/>
    </location>
</feature>
<feature type="region of interest" description="Disordered" evidence="4">
    <location>
        <begin position="295"/>
        <end position="323"/>
    </location>
</feature>
<evidence type="ECO:0000313" key="6">
    <source>
        <dbReference type="WBParaSite" id="PgR008_g027_t01"/>
    </source>
</evidence>
<name>A0A915AHJ3_PARUN</name>
<dbReference type="GO" id="GO:0016597">
    <property type="term" value="F:amino acid binding"/>
    <property type="evidence" value="ECO:0007669"/>
    <property type="project" value="TreeGrafter"/>
</dbReference>
<protein>
    <submittedName>
        <fullName evidence="6">Dimethylargininase</fullName>
    </submittedName>
</protein>
<dbReference type="AlphaFoldDB" id="A0A915AHJ3"/>
<evidence type="ECO:0000256" key="1">
    <source>
        <dbReference type="ARBA" id="ARBA00008532"/>
    </source>
</evidence>
<accession>A0A915AHJ3</accession>
<dbReference type="PANTHER" id="PTHR12737">
    <property type="entry name" value="DIMETHYLARGININE DIMETHYLAMINOHYDROLASE"/>
    <property type="match status" value="1"/>
</dbReference>
<sequence>MRYTHAIVVRIPNSVKLDDKKANVDFAVASKQLDDLSETLREAGVDVVELSPQDDCTQQSLYVDDAAVVINGTALITRPKKAGSRIHEITSVLEELSWQVIEAPANDHGKPVVLEGSDVLFTGKEIFVGTRKNGTNMEGAMVVGRTFSDLAVIPIALPGADPLKHYVSLVSTEVLAVGSSKEAKLVLQRIEREATFRYKTLTVEYDEAVSCFNVNDHIIYRQDTPDTRFQVLQEPLQVWGVTMSELVKLGNPATRFCLLVKKMKALKSLCDVTSVHRQLDNRSAGAPRQAIRIAFPKSPSHTSQQDKTRSEQDYNKEVYQSGW</sequence>
<keyword evidence="5" id="KW-1185">Reference proteome</keyword>
<dbReference type="Gene3D" id="3.75.10.10">
    <property type="entry name" value="L-arginine/glycine Amidinotransferase, Chain A"/>
    <property type="match status" value="1"/>
</dbReference>
<dbReference type="Proteomes" id="UP000887569">
    <property type="component" value="Unplaced"/>
</dbReference>
<evidence type="ECO:0000313" key="5">
    <source>
        <dbReference type="Proteomes" id="UP000887569"/>
    </source>
</evidence>
<dbReference type="GO" id="GO:0000052">
    <property type="term" value="P:citrulline metabolic process"/>
    <property type="evidence" value="ECO:0007669"/>
    <property type="project" value="TreeGrafter"/>
</dbReference>
<dbReference type="PANTHER" id="PTHR12737:SF9">
    <property type="entry name" value="DIMETHYLARGININASE"/>
    <property type="match status" value="1"/>
</dbReference>
<proteinExistence type="inferred from homology"/>
<feature type="compositionally biased region" description="Basic and acidic residues" evidence="4">
    <location>
        <begin position="304"/>
        <end position="316"/>
    </location>
</feature>
<comment type="similarity">
    <text evidence="1">Belongs to the DDAH family.</text>
</comment>
<evidence type="ECO:0000256" key="2">
    <source>
        <dbReference type="ARBA" id="ARBA00022801"/>
    </source>
</evidence>
<dbReference type="WBParaSite" id="PgR008_g027_t01">
    <property type="protein sequence ID" value="PgR008_g027_t01"/>
    <property type="gene ID" value="PgR008_g027"/>
</dbReference>
<dbReference type="InterPro" id="IPR033199">
    <property type="entry name" value="DDAH-like"/>
</dbReference>
<dbReference type="GO" id="GO:0045429">
    <property type="term" value="P:positive regulation of nitric oxide biosynthetic process"/>
    <property type="evidence" value="ECO:0007669"/>
    <property type="project" value="TreeGrafter"/>
</dbReference>
<evidence type="ECO:0000256" key="4">
    <source>
        <dbReference type="SAM" id="MobiDB-lite"/>
    </source>
</evidence>
<reference evidence="6" key="1">
    <citation type="submission" date="2022-11" db="UniProtKB">
        <authorList>
            <consortium name="WormBaseParasite"/>
        </authorList>
    </citation>
    <scope>IDENTIFICATION</scope>
</reference>
<organism evidence="5 6">
    <name type="scientific">Parascaris univalens</name>
    <name type="common">Nematode worm</name>
    <dbReference type="NCBI Taxonomy" id="6257"/>
    <lineage>
        <taxon>Eukaryota</taxon>
        <taxon>Metazoa</taxon>
        <taxon>Ecdysozoa</taxon>
        <taxon>Nematoda</taxon>
        <taxon>Chromadorea</taxon>
        <taxon>Rhabditida</taxon>
        <taxon>Spirurina</taxon>
        <taxon>Ascaridomorpha</taxon>
        <taxon>Ascaridoidea</taxon>
        <taxon>Ascarididae</taxon>
        <taxon>Parascaris</taxon>
    </lineage>
</organism>